<dbReference type="InterPro" id="IPR000715">
    <property type="entry name" value="Glycosyl_transferase_4"/>
</dbReference>
<keyword evidence="3" id="KW-0808">Transferase</keyword>
<dbReference type="PANTHER" id="PTHR22926:SF3">
    <property type="entry name" value="UNDECAPRENYL-PHOSPHATE ALPHA-N-ACETYLGLUCOSAMINYL 1-PHOSPHATE TRANSFERASE"/>
    <property type="match status" value="1"/>
</dbReference>
<feature type="transmembrane region" description="Helical" evidence="7">
    <location>
        <begin position="195"/>
        <end position="213"/>
    </location>
</feature>
<feature type="transmembrane region" description="Helical" evidence="7">
    <location>
        <begin position="110"/>
        <end position="128"/>
    </location>
</feature>
<feature type="transmembrane region" description="Helical" evidence="7">
    <location>
        <begin position="78"/>
        <end position="98"/>
    </location>
</feature>
<feature type="transmembrane region" description="Helical" evidence="7">
    <location>
        <begin position="140"/>
        <end position="159"/>
    </location>
</feature>
<feature type="transmembrane region" description="Helical" evidence="7">
    <location>
        <begin position="225"/>
        <end position="243"/>
    </location>
</feature>
<dbReference type="Proteomes" id="UP001204142">
    <property type="component" value="Unassembled WGS sequence"/>
</dbReference>
<keyword evidence="5 7" id="KW-1133">Transmembrane helix</keyword>
<organism evidence="8 9">
    <name type="scientific">Limnobacter humi</name>
    <dbReference type="NCBI Taxonomy" id="1778671"/>
    <lineage>
        <taxon>Bacteria</taxon>
        <taxon>Pseudomonadati</taxon>
        <taxon>Pseudomonadota</taxon>
        <taxon>Betaproteobacteria</taxon>
        <taxon>Burkholderiales</taxon>
        <taxon>Burkholderiaceae</taxon>
        <taxon>Limnobacter</taxon>
    </lineage>
</organism>
<comment type="subcellular location">
    <subcellularLocation>
        <location evidence="1">Cell membrane</location>
        <topology evidence="1">Multi-pass membrane protein</topology>
    </subcellularLocation>
</comment>
<keyword evidence="9" id="KW-1185">Reference proteome</keyword>
<name>A0ABT1WJP6_9BURK</name>
<feature type="transmembrane region" description="Helical" evidence="7">
    <location>
        <begin position="6"/>
        <end position="27"/>
    </location>
</feature>
<comment type="caution">
    <text evidence="8">The sequence shown here is derived from an EMBL/GenBank/DDBJ whole genome shotgun (WGS) entry which is preliminary data.</text>
</comment>
<accession>A0ABT1WJP6</accession>
<sequence>MEITVQFLPLAGLGLLCAFFTAAFLAATKRWHGELSLDGSTGVQKFHTTPTPRIGGLALLVGLLVVHANVPGTALGNSVYQTLTLLLAAGMPAFGIGLMEDFTKRVSVKIRLLATAASGLLAALFLGVAIRQVDVPGLDFLLTFAPFALVFTSFAVAGVSNSINIIDGFNGLAGGVVVLILGTLGLIAYEVADPTVMVLCLLGAGVVLGFLLVNFPRGFIFLGDAGAYSLGYYVAMMAVLLVARNPGEVSPWAMLLACGYPVIETLFSIYRRVSRRRRHNPGAPDASHLHSLVYRRLVSRKIMPGAKAWKRNAATSPFMWVYAAVPMLGALTWPDSLLMVLAWLLLSFSVYQRVYKRMVRGSVFFRSRQAHQSALSERP</sequence>
<evidence type="ECO:0000256" key="1">
    <source>
        <dbReference type="ARBA" id="ARBA00004651"/>
    </source>
</evidence>
<evidence type="ECO:0000256" key="2">
    <source>
        <dbReference type="ARBA" id="ARBA00022475"/>
    </source>
</evidence>
<evidence type="ECO:0000256" key="5">
    <source>
        <dbReference type="ARBA" id="ARBA00022989"/>
    </source>
</evidence>
<feature type="transmembrane region" description="Helical" evidence="7">
    <location>
        <begin position="249"/>
        <end position="270"/>
    </location>
</feature>
<evidence type="ECO:0000313" key="8">
    <source>
        <dbReference type="EMBL" id="MCQ8897739.1"/>
    </source>
</evidence>
<evidence type="ECO:0000256" key="7">
    <source>
        <dbReference type="SAM" id="Phobius"/>
    </source>
</evidence>
<evidence type="ECO:0000313" key="9">
    <source>
        <dbReference type="Proteomes" id="UP001204142"/>
    </source>
</evidence>
<dbReference type="PANTHER" id="PTHR22926">
    <property type="entry name" value="PHOSPHO-N-ACETYLMURAMOYL-PENTAPEPTIDE-TRANSFERASE"/>
    <property type="match status" value="1"/>
</dbReference>
<keyword evidence="6 7" id="KW-0472">Membrane</keyword>
<feature type="transmembrane region" description="Helical" evidence="7">
    <location>
        <begin position="337"/>
        <end position="355"/>
    </location>
</feature>
<evidence type="ECO:0000256" key="6">
    <source>
        <dbReference type="ARBA" id="ARBA00023136"/>
    </source>
</evidence>
<keyword evidence="4 7" id="KW-0812">Transmembrane</keyword>
<keyword evidence="2" id="KW-1003">Cell membrane</keyword>
<dbReference type="CDD" id="cd06912">
    <property type="entry name" value="GT_MraY_like"/>
    <property type="match status" value="1"/>
</dbReference>
<feature type="transmembrane region" description="Helical" evidence="7">
    <location>
        <begin position="171"/>
        <end position="189"/>
    </location>
</feature>
<proteinExistence type="predicted"/>
<evidence type="ECO:0000256" key="4">
    <source>
        <dbReference type="ARBA" id="ARBA00022692"/>
    </source>
</evidence>
<reference evidence="8 9" key="1">
    <citation type="submission" date="2022-07" db="EMBL/GenBank/DDBJ databases">
        <authorList>
            <person name="Xamxidin M."/>
            <person name="Wu M."/>
        </authorList>
    </citation>
    <scope>NUCLEOTIDE SEQUENCE [LARGE SCALE GENOMIC DNA]</scope>
    <source>
        <strain evidence="8 9">NBRC 111650</strain>
    </source>
</reference>
<dbReference type="RefSeq" id="WP_256765543.1">
    <property type="nucleotide sequence ID" value="NZ_JANIGO010000006.1"/>
</dbReference>
<protein>
    <submittedName>
        <fullName evidence="8">Glycosyltransferase</fullName>
    </submittedName>
</protein>
<dbReference type="Pfam" id="PF00953">
    <property type="entry name" value="Glycos_transf_4"/>
    <property type="match status" value="1"/>
</dbReference>
<gene>
    <name evidence="8" type="ORF">NQT62_14960</name>
</gene>
<dbReference type="EMBL" id="JANIGO010000006">
    <property type="protein sequence ID" value="MCQ8897739.1"/>
    <property type="molecule type" value="Genomic_DNA"/>
</dbReference>
<feature type="transmembrane region" description="Helical" evidence="7">
    <location>
        <begin position="313"/>
        <end position="331"/>
    </location>
</feature>
<feature type="transmembrane region" description="Helical" evidence="7">
    <location>
        <begin position="54"/>
        <end position="72"/>
    </location>
</feature>
<evidence type="ECO:0000256" key="3">
    <source>
        <dbReference type="ARBA" id="ARBA00022679"/>
    </source>
</evidence>